<evidence type="ECO:0000256" key="1">
    <source>
        <dbReference type="ARBA" id="ARBA00010515"/>
    </source>
</evidence>
<dbReference type="PANTHER" id="PTHR48081:SF8">
    <property type="entry name" value="ALPHA_BETA HYDROLASE FOLD-3 DOMAIN-CONTAINING PROTEIN-RELATED"/>
    <property type="match status" value="1"/>
</dbReference>
<dbReference type="InterPro" id="IPR002168">
    <property type="entry name" value="Lipase_GDXG_HIS_AS"/>
</dbReference>
<dbReference type="FunFam" id="3.40.50.1820:FF:000089">
    <property type="entry name" value="Alpha/beta hydrolase"/>
    <property type="match status" value="1"/>
</dbReference>
<reference evidence="6" key="1">
    <citation type="submission" date="2016-10" db="EMBL/GenBank/DDBJ databases">
        <authorList>
            <person name="Varghese N."/>
            <person name="Submissions S."/>
        </authorList>
    </citation>
    <scope>NUCLEOTIDE SEQUENCE [LARGE SCALE GENOMIC DNA]</scope>
    <source>
        <strain evidence="6">DSM 44771</strain>
    </source>
</reference>
<dbReference type="OrthoDB" id="3206739at2"/>
<evidence type="ECO:0000259" key="4">
    <source>
        <dbReference type="Pfam" id="PF07859"/>
    </source>
</evidence>
<dbReference type="RefSeq" id="WP_093423468.1">
    <property type="nucleotide sequence ID" value="NZ_FOZX01000013.1"/>
</dbReference>
<dbReference type="PROSITE" id="PS01174">
    <property type="entry name" value="LIPASE_GDXG_SER"/>
    <property type="match status" value="1"/>
</dbReference>
<accession>A0A1I6UVU7</accession>
<dbReference type="Proteomes" id="UP000198852">
    <property type="component" value="Unassembled WGS sequence"/>
</dbReference>
<dbReference type="InterPro" id="IPR050300">
    <property type="entry name" value="GDXG_lipolytic_enzyme"/>
</dbReference>
<evidence type="ECO:0000313" key="6">
    <source>
        <dbReference type="Proteomes" id="UP000198852"/>
    </source>
</evidence>
<organism evidence="5 6">
    <name type="scientific">Saccharopolyspora flava</name>
    <dbReference type="NCBI Taxonomy" id="95161"/>
    <lineage>
        <taxon>Bacteria</taxon>
        <taxon>Bacillati</taxon>
        <taxon>Actinomycetota</taxon>
        <taxon>Actinomycetes</taxon>
        <taxon>Pseudonocardiales</taxon>
        <taxon>Pseudonocardiaceae</taxon>
        <taxon>Saccharopolyspora</taxon>
    </lineage>
</organism>
<dbReference type="InterPro" id="IPR013094">
    <property type="entry name" value="AB_hydrolase_3"/>
</dbReference>
<dbReference type="Gene3D" id="3.40.50.1820">
    <property type="entry name" value="alpha/beta hydrolase"/>
    <property type="match status" value="1"/>
</dbReference>
<sequence length="310" mass="33275">MPLHPEAKPFVARARDLFPDLGGEVTDAATARRLSAARSGGRPLPDVERSEDRLIPGSYGVQVPVRIHWPSTATGLPIVVYFHGGGWVLGDLDSHDGLARAMANAAEAIVISVDYRLAPEHRYPAAVEDAYSATVWAAEHAAELGGDASRIAVAGDSAGGNLAAVTALQCQERGTPEPAFQLLIYPVTDHDFTTESYVDSGPDCMLTKQHMMWFWDEYAPDLEVRDHPHASPLRADDLTGLPPAHVLTAGMDPLCSEGRRYAERLKEAGVPTSTQHCPGLFHGFAPDAEQIPVAAEAMREAFAVLRSALG</sequence>
<dbReference type="PROSITE" id="PS01173">
    <property type="entry name" value="LIPASE_GDXG_HIS"/>
    <property type="match status" value="1"/>
</dbReference>
<gene>
    <name evidence="5" type="ORF">SAMN05660874_05338</name>
</gene>
<dbReference type="STRING" id="95161.SAMN05660874_05338"/>
<name>A0A1I6UVU7_9PSEU</name>
<dbReference type="AlphaFoldDB" id="A0A1I6UVU7"/>
<evidence type="ECO:0000256" key="2">
    <source>
        <dbReference type="ARBA" id="ARBA00022801"/>
    </source>
</evidence>
<dbReference type="InterPro" id="IPR033140">
    <property type="entry name" value="Lipase_GDXG_put_SER_AS"/>
</dbReference>
<evidence type="ECO:0000256" key="3">
    <source>
        <dbReference type="PROSITE-ProRule" id="PRU10038"/>
    </source>
</evidence>
<feature type="domain" description="Alpha/beta hydrolase fold-3" evidence="4">
    <location>
        <begin position="79"/>
        <end position="285"/>
    </location>
</feature>
<proteinExistence type="inferred from homology"/>
<dbReference type="InterPro" id="IPR029058">
    <property type="entry name" value="AB_hydrolase_fold"/>
</dbReference>
<dbReference type="SUPFAM" id="SSF53474">
    <property type="entry name" value="alpha/beta-Hydrolases"/>
    <property type="match status" value="1"/>
</dbReference>
<evidence type="ECO:0000313" key="5">
    <source>
        <dbReference type="EMBL" id="SFT05592.1"/>
    </source>
</evidence>
<protein>
    <submittedName>
        <fullName evidence="5">Acetyl esterase</fullName>
    </submittedName>
</protein>
<comment type="similarity">
    <text evidence="1">Belongs to the 'GDXG' lipolytic enzyme family.</text>
</comment>
<dbReference type="PANTHER" id="PTHR48081">
    <property type="entry name" value="AB HYDROLASE SUPERFAMILY PROTEIN C4A8.06C"/>
    <property type="match status" value="1"/>
</dbReference>
<feature type="active site" evidence="3">
    <location>
        <position position="157"/>
    </location>
</feature>
<dbReference type="EMBL" id="FOZX01000013">
    <property type="protein sequence ID" value="SFT05592.1"/>
    <property type="molecule type" value="Genomic_DNA"/>
</dbReference>
<keyword evidence="6" id="KW-1185">Reference proteome</keyword>
<dbReference type="Pfam" id="PF07859">
    <property type="entry name" value="Abhydrolase_3"/>
    <property type="match status" value="1"/>
</dbReference>
<keyword evidence="2" id="KW-0378">Hydrolase</keyword>
<dbReference type="GO" id="GO:0016787">
    <property type="term" value="F:hydrolase activity"/>
    <property type="evidence" value="ECO:0007669"/>
    <property type="project" value="UniProtKB-KW"/>
</dbReference>